<evidence type="ECO:0008006" key="4">
    <source>
        <dbReference type="Google" id="ProtNLM"/>
    </source>
</evidence>
<accession>A0ABV0YJT5</accession>
<feature type="signal peptide" evidence="1">
    <location>
        <begin position="1"/>
        <end position="22"/>
    </location>
</feature>
<evidence type="ECO:0000313" key="3">
    <source>
        <dbReference type="Proteomes" id="UP001469553"/>
    </source>
</evidence>
<name>A0ABV0YJT5_9TELE</name>
<dbReference type="Proteomes" id="UP001469553">
    <property type="component" value="Unassembled WGS sequence"/>
</dbReference>
<protein>
    <recommendedName>
        <fullName evidence="4">Secreted protein</fullName>
    </recommendedName>
</protein>
<keyword evidence="3" id="KW-1185">Reference proteome</keyword>
<evidence type="ECO:0000256" key="1">
    <source>
        <dbReference type="SAM" id="SignalP"/>
    </source>
</evidence>
<comment type="caution">
    <text evidence="2">The sequence shown here is derived from an EMBL/GenBank/DDBJ whole genome shotgun (WGS) entry which is preliminary data.</text>
</comment>
<proteinExistence type="predicted"/>
<reference evidence="2 3" key="1">
    <citation type="submission" date="2021-06" db="EMBL/GenBank/DDBJ databases">
        <authorList>
            <person name="Palmer J.M."/>
        </authorList>
    </citation>
    <scope>NUCLEOTIDE SEQUENCE [LARGE SCALE GENOMIC DNA]</scope>
    <source>
        <strain evidence="2 3">AS_MEX2019</strain>
        <tissue evidence="2">Muscle</tissue>
    </source>
</reference>
<organism evidence="2 3">
    <name type="scientific">Ameca splendens</name>
    <dbReference type="NCBI Taxonomy" id="208324"/>
    <lineage>
        <taxon>Eukaryota</taxon>
        <taxon>Metazoa</taxon>
        <taxon>Chordata</taxon>
        <taxon>Craniata</taxon>
        <taxon>Vertebrata</taxon>
        <taxon>Euteleostomi</taxon>
        <taxon>Actinopterygii</taxon>
        <taxon>Neopterygii</taxon>
        <taxon>Teleostei</taxon>
        <taxon>Neoteleostei</taxon>
        <taxon>Acanthomorphata</taxon>
        <taxon>Ovalentaria</taxon>
        <taxon>Atherinomorphae</taxon>
        <taxon>Cyprinodontiformes</taxon>
        <taxon>Goodeidae</taxon>
        <taxon>Ameca</taxon>
    </lineage>
</organism>
<keyword evidence="1" id="KW-0732">Signal</keyword>
<feature type="chain" id="PRO_5046749640" description="Secreted protein" evidence="1">
    <location>
        <begin position="23"/>
        <end position="104"/>
    </location>
</feature>
<dbReference type="EMBL" id="JAHRIP010034952">
    <property type="protein sequence ID" value="MEQ2293880.1"/>
    <property type="molecule type" value="Genomic_DNA"/>
</dbReference>
<gene>
    <name evidence="2" type="ORF">AMECASPLE_038007</name>
</gene>
<sequence length="104" mass="11631">MLQISITYLTFLLLSEIISSSCLRFKSCSRLIAQTIGHHCIPPSTHEASLPLRKSANAGLRLPRMMSQGCYRGRLTSNPSLNRFFHRPHADGKKTSTPALELFC</sequence>
<evidence type="ECO:0000313" key="2">
    <source>
        <dbReference type="EMBL" id="MEQ2293880.1"/>
    </source>
</evidence>